<dbReference type="InParanoid" id="E9GUS5"/>
<organism evidence="2 3">
    <name type="scientific">Daphnia pulex</name>
    <name type="common">Water flea</name>
    <dbReference type="NCBI Taxonomy" id="6669"/>
    <lineage>
        <taxon>Eukaryota</taxon>
        <taxon>Metazoa</taxon>
        <taxon>Ecdysozoa</taxon>
        <taxon>Arthropoda</taxon>
        <taxon>Crustacea</taxon>
        <taxon>Branchiopoda</taxon>
        <taxon>Diplostraca</taxon>
        <taxon>Cladocera</taxon>
        <taxon>Anomopoda</taxon>
        <taxon>Daphniidae</taxon>
        <taxon>Daphnia</taxon>
    </lineage>
</organism>
<dbReference type="HOGENOM" id="CLU_1162183_0_0_1"/>
<dbReference type="Proteomes" id="UP000000305">
    <property type="component" value="Unassembled WGS sequence"/>
</dbReference>
<reference evidence="2 3" key="1">
    <citation type="journal article" date="2011" name="Science">
        <title>The ecoresponsive genome of Daphnia pulex.</title>
        <authorList>
            <person name="Colbourne J.K."/>
            <person name="Pfrender M.E."/>
            <person name="Gilbert D."/>
            <person name="Thomas W.K."/>
            <person name="Tucker A."/>
            <person name="Oakley T.H."/>
            <person name="Tokishita S."/>
            <person name="Aerts A."/>
            <person name="Arnold G.J."/>
            <person name="Basu M.K."/>
            <person name="Bauer D.J."/>
            <person name="Caceres C.E."/>
            <person name="Carmel L."/>
            <person name="Casola C."/>
            <person name="Choi J.H."/>
            <person name="Detter J.C."/>
            <person name="Dong Q."/>
            <person name="Dusheyko S."/>
            <person name="Eads B.D."/>
            <person name="Frohlich T."/>
            <person name="Geiler-Samerotte K.A."/>
            <person name="Gerlach D."/>
            <person name="Hatcher P."/>
            <person name="Jogdeo S."/>
            <person name="Krijgsveld J."/>
            <person name="Kriventseva E.V."/>
            <person name="Kultz D."/>
            <person name="Laforsch C."/>
            <person name="Lindquist E."/>
            <person name="Lopez J."/>
            <person name="Manak J.R."/>
            <person name="Muller J."/>
            <person name="Pangilinan J."/>
            <person name="Patwardhan R.P."/>
            <person name="Pitluck S."/>
            <person name="Pritham E.J."/>
            <person name="Rechtsteiner A."/>
            <person name="Rho M."/>
            <person name="Rogozin I.B."/>
            <person name="Sakarya O."/>
            <person name="Salamov A."/>
            <person name="Schaack S."/>
            <person name="Shapiro H."/>
            <person name="Shiga Y."/>
            <person name="Skalitzky C."/>
            <person name="Smith Z."/>
            <person name="Souvorov A."/>
            <person name="Sung W."/>
            <person name="Tang Z."/>
            <person name="Tsuchiya D."/>
            <person name="Tu H."/>
            <person name="Vos H."/>
            <person name="Wang M."/>
            <person name="Wolf Y.I."/>
            <person name="Yamagata H."/>
            <person name="Yamada T."/>
            <person name="Ye Y."/>
            <person name="Shaw J.R."/>
            <person name="Andrews J."/>
            <person name="Crease T.J."/>
            <person name="Tang H."/>
            <person name="Lucas S.M."/>
            <person name="Robertson H.M."/>
            <person name="Bork P."/>
            <person name="Koonin E.V."/>
            <person name="Zdobnov E.M."/>
            <person name="Grigoriev I.V."/>
            <person name="Lynch M."/>
            <person name="Boore J.L."/>
        </authorList>
    </citation>
    <scope>NUCLEOTIDE SEQUENCE [LARGE SCALE GENOMIC DNA]</scope>
</reference>
<sequence length="239" mass="27903">MKPQWQRQVASTLTAPHANYCFTCFRLELVVEEKAESNAKEGEEWVAVGSSGGKKKQKKKKRKNNRTERQKMARPTDNNVVMQTMSEEEREEQEELKGLYGPTNEFKFDLVVKDHDWAIRSLRKEERKDQPWFKFKSLKEEFEMECQRTPGFGDLVRKLLEEASDAPEDEQPGLDPRFQIIRDFVNEKAREMGHSFLSSTVTTRTRYGAVFTVDLNPEFFCFTVLEFLAEENAESNAKK</sequence>
<keyword evidence="3" id="KW-1185">Reference proteome</keyword>
<name>E9GUS5_DAPPU</name>
<accession>E9GUS5</accession>
<evidence type="ECO:0000256" key="1">
    <source>
        <dbReference type="SAM" id="MobiDB-lite"/>
    </source>
</evidence>
<gene>
    <name evidence="2" type="ORF">DAPPUDRAFT_248500</name>
</gene>
<feature type="compositionally biased region" description="Basic residues" evidence="1">
    <location>
        <begin position="53"/>
        <end position="64"/>
    </location>
</feature>
<evidence type="ECO:0000313" key="3">
    <source>
        <dbReference type="Proteomes" id="UP000000305"/>
    </source>
</evidence>
<dbReference type="AlphaFoldDB" id="E9GUS5"/>
<feature type="region of interest" description="Disordered" evidence="1">
    <location>
        <begin position="37"/>
        <end position="78"/>
    </location>
</feature>
<evidence type="ECO:0000313" key="2">
    <source>
        <dbReference type="EMBL" id="EFX76893.1"/>
    </source>
</evidence>
<protein>
    <submittedName>
        <fullName evidence="2">Uncharacterized protein</fullName>
    </submittedName>
</protein>
<dbReference type="KEGG" id="dpx:DAPPUDRAFT_248500"/>
<dbReference type="EMBL" id="GL732566">
    <property type="protein sequence ID" value="EFX76893.1"/>
    <property type="molecule type" value="Genomic_DNA"/>
</dbReference>
<proteinExistence type="predicted"/>